<feature type="domain" description="Vacuolar protein sorting-associated protein 8 central" evidence="3">
    <location>
        <begin position="806"/>
        <end position="1019"/>
    </location>
</feature>
<dbReference type="InterPro" id="IPR045111">
    <property type="entry name" value="Vps41/Vps8"/>
</dbReference>
<dbReference type="PANTHER" id="PTHR12616:SF8">
    <property type="entry name" value="VACUOLAR PROTEIN SORTING-ASSOCIATED PROTEIN 8 HOMOLOG"/>
    <property type="match status" value="1"/>
</dbReference>
<sequence length="1577" mass="176711">MNGVRQQEDVAILPPQDDLDLSDLEGEESQDDHAGDYSTRLEELMSDEEHSDGQHETGEDEDEDAGFFYTGADAEPVGTYRDQLRDVLGPDHELEEQDEREVENSLVHDVEEKERFESSMDDEARPTDMLSDRSPTTSSASPSGYLTPPRIVVSSTTDVPFKKARPFLHPNISRLRSATPQASRSSSAGSVGTLYSQPDLSAPPSHFSALSPASTASNLPHARSEDARTNTDDDREVFRWTQLRNISDLTYRSPKQKASSVLGAPSVGSPTVLAANGLVCLGTNTGKILVFDFKQNLKCVCHSPDNVVGPVTALALSYDHTYVASGHASGHIQLFDINSPKTPARFVPPTTLAAVASGRQEGHLVGSRIVSIGFVAGRHTAIVSADDSGLAFYHSLGKVLFVEASDTLRILGKYPDEDPRDGIDYPSESALNTQHPFRRRRMRKANTILSMSPLPLGTTAHSTDSYQLIALLTPIKLVVVGLKPSPKTWYRCHRNVEDELPSKSRFKGVLAWFPSVVPGQQVPTEQVNGKNASARTNGTIPMLVYGWGDVLNLVRVSESKFSQNVRNPKTGKTTRVETGRIVFEEVGKWTVRGDMFALQWLNPNQVLVLTSTTLEVYDIRTFKLVEHVLFDAWSLMSPILAHTTNGSVSYPDAVTEVAHSVRVYKGKIFLLGQTEVLVGTLLTWADRILSFVEGGDFLSAIELTRSYYVGDAPGNRNGLPDGRDEMREVVGDKMHELMVASAHYAFSEERMTDETHITPDGRGVDRTSLFEGLVVTCARACIALNDFEFLFEDLYSHYDYHGIARIFLLQLEPFVLDGKIHYVPPRITQKLVALHDENNRPDLAERLIWHIDPDCLDINQAITLCQNYQLYDALIYIYTRAMRDYVSPVVELLGLIRRVQQYRRTRAEASPSSKQFVSEDTIEPVVLNAYKIYPYLSDVLTGLTYPSEEPIPEDEALQAKNDVYTFIFFGRSSVWPIGEGGKLVLTSDEENGVEPTYPYARLLLRYDAEAFLHTLDLAFEDHYLNDETHGVSRLVMVKILVEILSTPGLPQSDATFINIFIARNIPKYPQFIQMTPSALHSILIGLAEDEDENTREDRQLAAEFLLSAYTPHESDRILHLFERAGFYRILRRWHRQERQWSPLFMTYLEDPDLRSPEIFTSVDEILSTASRFNKGVLPPEVLTTVTNSLDSLLDIDVPSTAALVDKRISRLHEQVMQVLRGRTSHDRFVYLRYLIGSPRLFEDSEHLPYRDRTGPSPHIPAGMRLEYISLLGQSDPTAVIHELEYLPQDFLDWQEVVNSCEEHEIYDAVIWSLYWRGDDLNTALSKTEAFHELLSDNIARSLDTPEVERELELDKYLGSMRSIQNAAVSACVQYSNAASHGEASTEDMWLKLLKSQIGCVHRVSLFCSKRIAKESKSDPLVTAQAQAEEQTMVSLRSLVQDTFTSLMSASSSRAVSFPRLFKRLVDSVANSRTAKGMMYTEFRSILTTMLESYRSNGDMLVITKHLIDRDVYTSVEEMTRERMRGWAPSRGMCSMCGAILAEGSPSPDTSIIVSRTGAIYHRTCLSLDNQTNATNVN</sequence>
<feature type="compositionally biased region" description="Polar residues" evidence="2">
    <location>
        <begin position="133"/>
        <end position="144"/>
    </location>
</feature>
<evidence type="ECO:0000313" key="5">
    <source>
        <dbReference type="EMBL" id="PSR73203.1"/>
    </source>
</evidence>
<gene>
    <name evidence="5" type="ORF">PHLCEN_2v10924</name>
</gene>
<name>A0A2R6NME8_9APHY</name>
<feature type="compositionally biased region" description="Basic and acidic residues" evidence="2">
    <location>
        <begin position="222"/>
        <end position="233"/>
    </location>
</feature>
<comment type="caution">
    <text evidence="5">The sequence shown here is derived from an EMBL/GenBank/DDBJ whole genome shotgun (WGS) entry which is preliminary data.</text>
</comment>
<evidence type="ECO:0000313" key="6">
    <source>
        <dbReference type="Proteomes" id="UP000186601"/>
    </source>
</evidence>
<dbReference type="InterPro" id="IPR015943">
    <property type="entry name" value="WD40/YVTN_repeat-like_dom_sf"/>
</dbReference>
<dbReference type="InterPro" id="IPR025941">
    <property type="entry name" value="Vps8_central_dom"/>
</dbReference>
<feature type="domain" description="VPS8-like TPR-like repeats" evidence="4">
    <location>
        <begin position="1375"/>
        <end position="1522"/>
    </location>
</feature>
<organism evidence="5 6">
    <name type="scientific">Hermanssonia centrifuga</name>
    <dbReference type="NCBI Taxonomy" id="98765"/>
    <lineage>
        <taxon>Eukaryota</taxon>
        <taxon>Fungi</taxon>
        <taxon>Dikarya</taxon>
        <taxon>Basidiomycota</taxon>
        <taxon>Agaricomycotina</taxon>
        <taxon>Agaricomycetes</taxon>
        <taxon>Polyporales</taxon>
        <taxon>Meruliaceae</taxon>
        <taxon>Hermanssonia</taxon>
    </lineage>
</organism>
<evidence type="ECO:0000259" key="3">
    <source>
        <dbReference type="Pfam" id="PF12816"/>
    </source>
</evidence>
<dbReference type="Pfam" id="PF25066">
    <property type="entry name" value="TPR_VPS8_2"/>
    <property type="match status" value="1"/>
</dbReference>
<dbReference type="InterPro" id="IPR059070">
    <property type="entry name" value="TPR_VPS8_2"/>
</dbReference>
<dbReference type="InterPro" id="IPR036322">
    <property type="entry name" value="WD40_repeat_dom_sf"/>
</dbReference>
<dbReference type="SUPFAM" id="SSF50978">
    <property type="entry name" value="WD40 repeat-like"/>
    <property type="match status" value="1"/>
</dbReference>
<dbReference type="PANTHER" id="PTHR12616">
    <property type="entry name" value="VACUOLAR PROTEIN SORTING VPS41"/>
    <property type="match status" value="1"/>
</dbReference>
<dbReference type="GO" id="GO:0005770">
    <property type="term" value="C:late endosome"/>
    <property type="evidence" value="ECO:0007669"/>
    <property type="project" value="TreeGrafter"/>
</dbReference>
<proteinExistence type="inferred from homology"/>
<evidence type="ECO:0000256" key="2">
    <source>
        <dbReference type="SAM" id="MobiDB-lite"/>
    </source>
</evidence>
<dbReference type="EMBL" id="MLYV02001096">
    <property type="protein sequence ID" value="PSR73203.1"/>
    <property type="molecule type" value="Genomic_DNA"/>
</dbReference>
<feature type="compositionally biased region" description="Acidic residues" evidence="2">
    <location>
        <begin position="17"/>
        <end position="30"/>
    </location>
</feature>
<accession>A0A2R6NME8</accession>
<dbReference type="Gene3D" id="2.130.10.10">
    <property type="entry name" value="YVTN repeat-like/Quinoprotein amine dehydrogenase"/>
    <property type="match status" value="1"/>
</dbReference>
<dbReference type="GO" id="GO:0034058">
    <property type="term" value="P:endosomal vesicle fusion"/>
    <property type="evidence" value="ECO:0007669"/>
    <property type="project" value="TreeGrafter"/>
</dbReference>
<reference evidence="5 6" key="1">
    <citation type="submission" date="2018-02" db="EMBL/GenBank/DDBJ databases">
        <title>Genome sequence of the basidiomycete white-rot fungus Phlebia centrifuga.</title>
        <authorList>
            <person name="Granchi Z."/>
            <person name="Peng M."/>
            <person name="de Vries R.P."/>
            <person name="Hilden K."/>
            <person name="Makela M.R."/>
            <person name="Grigoriev I."/>
            <person name="Riley R."/>
        </authorList>
    </citation>
    <scope>NUCLEOTIDE SEQUENCE [LARGE SCALE GENOMIC DNA]</scope>
    <source>
        <strain evidence="5 6">FBCC195</strain>
    </source>
</reference>
<dbReference type="Proteomes" id="UP000186601">
    <property type="component" value="Unassembled WGS sequence"/>
</dbReference>
<feature type="compositionally biased region" description="Basic and acidic residues" evidence="2">
    <location>
        <begin position="82"/>
        <end position="92"/>
    </location>
</feature>
<feature type="region of interest" description="Disordered" evidence="2">
    <location>
        <begin position="1"/>
        <end position="149"/>
    </location>
</feature>
<dbReference type="GO" id="GO:0030897">
    <property type="term" value="C:HOPS complex"/>
    <property type="evidence" value="ECO:0007669"/>
    <property type="project" value="TreeGrafter"/>
</dbReference>
<keyword evidence="6" id="KW-1185">Reference proteome</keyword>
<dbReference type="OrthoDB" id="289913at2759"/>
<feature type="region of interest" description="Disordered" evidence="2">
    <location>
        <begin position="172"/>
        <end position="233"/>
    </location>
</feature>
<evidence type="ECO:0000259" key="4">
    <source>
        <dbReference type="Pfam" id="PF25066"/>
    </source>
</evidence>
<feature type="compositionally biased region" description="Polar residues" evidence="2">
    <location>
        <begin position="174"/>
        <end position="199"/>
    </location>
</feature>
<evidence type="ECO:0000256" key="1">
    <source>
        <dbReference type="ARBA" id="ARBA00009422"/>
    </source>
</evidence>
<protein>
    <submittedName>
        <fullName evidence="5">Uncharacterized protein</fullName>
    </submittedName>
</protein>
<feature type="compositionally biased region" description="Basic and acidic residues" evidence="2">
    <location>
        <begin position="102"/>
        <end position="126"/>
    </location>
</feature>
<dbReference type="Pfam" id="PF12816">
    <property type="entry name" value="TPR_Vps8"/>
    <property type="match status" value="1"/>
</dbReference>
<dbReference type="Pfam" id="PF23410">
    <property type="entry name" value="Beta-prop_VPS8"/>
    <property type="match status" value="1"/>
</dbReference>
<dbReference type="GO" id="GO:0006623">
    <property type="term" value="P:protein targeting to vacuole"/>
    <property type="evidence" value="ECO:0007669"/>
    <property type="project" value="InterPro"/>
</dbReference>
<comment type="similarity">
    <text evidence="1">Belongs to the VPS8 family.</text>
</comment>
<dbReference type="STRING" id="98765.A0A2R6NME8"/>
<feature type="compositionally biased region" description="Basic and acidic residues" evidence="2">
    <location>
        <begin position="31"/>
        <end position="57"/>
    </location>
</feature>